<dbReference type="Proteomes" id="UP000016936">
    <property type="component" value="Unassembled WGS sequence"/>
</dbReference>
<name>M2TPJ1_COCH5</name>
<dbReference type="OMA" id="NYPWIHI"/>
<dbReference type="PROSITE" id="PS51257">
    <property type="entry name" value="PROKAR_LIPOPROTEIN"/>
    <property type="match status" value="1"/>
</dbReference>
<dbReference type="SUPFAM" id="SSF54373">
    <property type="entry name" value="FAD-linked reductases, C-terminal domain"/>
    <property type="match status" value="1"/>
</dbReference>
<evidence type="ECO:0000313" key="6">
    <source>
        <dbReference type="EMBL" id="EMD88474.1"/>
    </source>
</evidence>
<feature type="region of interest" description="Disordered" evidence="4">
    <location>
        <begin position="288"/>
        <end position="308"/>
    </location>
</feature>
<comment type="similarity">
    <text evidence="1">Belongs to the GMC oxidoreductase family.</text>
</comment>
<evidence type="ECO:0000259" key="5">
    <source>
        <dbReference type="Pfam" id="PF05199"/>
    </source>
</evidence>
<dbReference type="Pfam" id="PF05199">
    <property type="entry name" value="GMC_oxred_C"/>
    <property type="match status" value="1"/>
</dbReference>
<sequence>MSPQRINVARPKEVYDYIFCGGGTSGCVIAGRLTEDPNVKVMVVLEAGPDSEDLEYVHMAGGWTNSFDTELDWKIVTEPQDKINNRQVKDTTGRFLGGTSGINGSTAETFHSKDWHRADLSVHGTSGPLRTEPQDLAPISELVRESLMFSTGETAHGCGDAPRTVYQGIRTMAADFITKDRKRDNIMIKTEVTVDRVILSLDRDEITATGVIKYLARKEVIIAAGAYCSPTILMPLLMFYEVSPPNLTNDHRVYHGSAMETTYKLWKDKKTGVLSSIPFGISAGPASTRASPLLSPPPPPPPPPNLLGRDPMGLLPTQPNVEFWSMELYWGPKQFTDYPVDDKHAFAIRGSVKLRPKDARENPMVDHKYLEHPIDMLVISEVCRFANEVVMEGDATKGVVKTSWPELRHYEYTEREEWDEYVKEHAMSCYHPSGTCAMGRSDDVNAVLDFRLRVRGVRNLRVAYVSSVPKVNNGHIRKCKLKVYKVLIFSE</sequence>
<reference evidence="6 7" key="1">
    <citation type="journal article" date="2012" name="PLoS Pathog.">
        <title>Diverse lifestyles and strategies of plant pathogenesis encoded in the genomes of eighteen Dothideomycetes fungi.</title>
        <authorList>
            <person name="Ohm R.A."/>
            <person name="Feau N."/>
            <person name="Henrissat B."/>
            <person name="Schoch C.L."/>
            <person name="Horwitz B.A."/>
            <person name="Barry K.W."/>
            <person name="Condon B.J."/>
            <person name="Copeland A.C."/>
            <person name="Dhillon B."/>
            <person name="Glaser F."/>
            <person name="Hesse C.N."/>
            <person name="Kosti I."/>
            <person name="LaButti K."/>
            <person name="Lindquist E.A."/>
            <person name="Lucas S."/>
            <person name="Salamov A.A."/>
            <person name="Bradshaw R.E."/>
            <person name="Ciuffetti L."/>
            <person name="Hamelin R.C."/>
            <person name="Kema G.H.J."/>
            <person name="Lawrence C."/>
            <person name="Scott J.A."/>
            <person name="Spatafora J.W."/>
            <person name="Turgeon B.G."/>
            <person name="de Wit P.J.G.M."/>
            <person name="Zhong S."/>
            <person name="Goodwin S.B."/>
            <person name="Grigoriev I.V."/>
        </authorList>
    </citation>
    <scope>NUCLEOTIDE SEQUENCE [LARGE SCALE GENOMIC DNA]</scope>
    <source>
        <strain evidence="7">C5 / ATCC 48332 / race O</strain>
    </source>
</reference>
<dbReference type="STRING" id="701091.M2TPJ1"/>
<dbReference type="GO" id="GO:0016614">
    <property type="term" value="F:oxidoreductase activity, acting on CH-OH group of donors"/>
    <property type="evidence" value="ECO:0007669"/>
    <property type="project" value="InterPro"/>
</dbReference>
<evidence type="ECO:0000256" key="4">
    <source>
        <dbReference type="SAM" id="MobiDB-lite"/>
    </source>
</evidence>
<feature type="compositionally biased region" description="Pro residues" evidence="4">
    <location>
        <begin position="294"/>
        <end position="305"/>
    </location>
</feature>
<dbReference type="AlphaFoldDB" id="M2TPJ1"/>
<feature type="binding site" evidence="3">
    <location>
        <begin position="24"/>
        <end position="25"/>
    </location>
    <ligand>
        <name>FAD</name>
        <dbReference type="ChEBI" id="CHEBI:57692"/>
    </ligand>
</feature>
<dbReference type="Gene3D" id="3.50.50.60">
    <property type="entry name" value="FAD/NAD(P)-binding domain"/>
    <property type="match status" value="3"/>
</dbReference>
<keyword evidence="7" id="KW-1185">Reference proteome</keyword>
<gene>
    <name evidence="6" type="ORF">COCHEDRAFT_1196480</name>
</gene>
<dbReference type="eggNOG" id="KOG1238">
    <property type="taxonomic scope" value="Eukaryota"/>
</dbReference>
<dbReference type="SUPFAM" id="SSF51905">
    <property type="entry name" value="FAD/NAD(P)-binding domain"/>
    <property type="match status" value="1"/>
</dbReference>
<keyword evidence="3" id="KW-0285">Flavoprotein</keyword>
<dbReference type="GO" id="GO:0050660">
    <property type="term" value="F:flavin adenine dinucleotide binding"/>
    <property type="evidence" value="ECO:0007669"/>
    <property type="project" value="InterPro"/>
</dbReference>
<dbReference type="InterPro" id="IPR012132">
    <property type="entry name" value="GMC_OxRdtase"/>
</dbReference>
<feature type="domain" description="Glucose-methanol-choline oxidoreductase C-terminal" evidence="5">
    <location>
        <begin position="349"/>
        <end position="475"/>
    </location>
</feature>
<dbReference type="InterPro" id="IPR036188">
    <property type="entry name" value="FAD/NAD-bd_sf"/>
</dbReference>
<evidence type="ECO:0000313" key="7">
    <source>
        <dbReference type="Proteomes" id="UP000016936"/>
    </source>
</evidence>
<evidence type="ECO:0000256" key="2">
    <source>
        <dbReference type="PIRSR" id="PIRSR000137-1"/>
    </source>
</evidence>
<feature type="active site" description="Proton donor" evidence="2">
    <location>
        <position position="431"/>
    </location>
</feature>
<proteinExistence type="inferred from homology"/>
<feature type="active site" description="Proton acceptor" evidence="2">
    <location>
        <position position="475"/>
    </location>
</feature>
<dbReference type="PANTHER" id="PTHR11552">
    <property type="entry name" value="GLUCOSE-METHANOL-CHOLINE GMC OXIDOREDUCTASE"/>
    <property type="match status" value="1"/>
</dbReference>
<accession>M2TPJ1</accession>
<comment type="cofactor">
    <cofactor evidence="3">
        <name>FAD</name>
        <dbReference type="ChEBI" id="CHEBI:57692"/>
    </cofactor>
</comment>
<dbReference type="PANTHER" id="PTHR11552:SF147">
    <property type="entry name" value="CHOLINE DEHYDROGENASE, MITOCHONDRIAL"/>
    <property type="match status" value="1"/>
</dbReference>
<dbReference type="EMBL" id="KB445580">
    <property type="protein sequence ID" value="EMD88474.1"/>
    <property type="molecule type" value="Genomic_DNA"/>
</dbReference>
<dbReference type="OrthoDB" id="269227at2759"/>
<feature type="binding site" evidence="3">
    <location>
        <position position="194"/>
    </location>
    <ligand>
        <name>FAD</name>
        <dbReference type="ChEBI" id="CHEBI:57692"/>
    </ligand>
</feature>
<reference evidence="7" key="2">
    <citation type="journal article" date="2013" name="PLoS Genet.">
        <title>Comparative genome structure, secondary metabolite, and effector coding capacity across Cochliobolus pathogens.</title>
        <authorList>
            <person name="Condon B.J."/>
            <person name="Leng Y."/>
            <person name="Wu D."/>
            <person name="Bushley K.E."/>
            <person name="Ohm R.A."/>
            <person name="Otillar R."/>
            <person name="Martin J."/>
            <person name="Schackwitz W."/>
            <person name="Grimwood J."/>
            <person name="MohdZainudin N."/>
            <person name="Xue C."/>
            <person name="Wang R."/>
            <person name="Manning V.A."/>
            <person name="Dhillon B."/>
            <person name="Tu Z.J."/>
            <person name="Steffenson B.J."/>
            <person name="Salamov A."/>
            <person name="Sun H."/>
            <person name="Lowry S."/>
            <person name="LaButti K."/>
            <person name="Han J."/>
            <person name="Copeland A."/>
            <person name="Lindquist E."/>
            <person name="Barry K."/>
            <person name="Schmutz J."/>
            <person name="Baker S.E."/>
            <person name="Ciuffetti L.M."/>
            <person name="Grigoriev I.V."/>
            <person name="Zhong S."/>
            <person name="Turgeon B.G."/>
        </authorList>
    </citation>
    <scope>NUCLEOTIDE SEQUENCE [LARGE SCALE GENOMIC DNA]</scope>
    <source>
        <strain evidence="7">C5 / ATCC 48332 / race O</strain>
    </source>
</reference>
<keyword evidence="3" id="KW-0274">FAD</keyword>
<dbReference type="InterPro" id="IPR007867">
    <property type="entry name" value="GMC_OxRtase_C"/>
</dbReference>
<evidence type="ECO:0000256" key="3">
    <source>
        <dbReference type="PIRSR" id="PIRSR000137-2"/>
    </source>
</evidence>
<feature type="binding site" evidence="3">
    <location>
        <position position="99"/>
    </location>
    <ligand>
        <name>FAD</name>
        <dbReference type="ChEBI" id="CHEBI:57692"/>
    </ligand>
</feature>
<dbReference type="Gene3D" id="3.30.560.10">
    <property type="entry name" value="Glucose Oxidase, domain 3"/>
    <property type="match status" value="3"/>
</dbReference>
<evidence type="ECO:0000256" key="1">
    <source>
        <dbReference type="ARBA" id="ARBA00010790"/>
    </source>
</evidence>
<protein>
    <recommendedName>
        <fullName evidence="5">Glucose-methanol-choline oxidoreductase C-terminal domain-containing protein</fullName>
    </recommendedName>
</protein>
<organism evidence="6 7">
    <name type="scientific">Cochliobolus heterostrophus (strain C5 / ATCC 48332 / race O)</name>
    <name type="common">Southern corn leaf blight fungus</name>
    <name type="synonym">Bipolaris maydis</name>
    <dbReference type="NCBI Taxonomy" id="701091"/>
    <lineage>
        <taxon>Eukaryota</taxon>
        <taxon>Fungi</taxon>
        <taxon>Dikarya</taxon>
        <taxon>Ascomycota</taxon>
        <taxon>Pezizomycotina</taxon>
        <taxon>Dothideomycetes</taxon>
        <taxon>Pleosporomycetidae</taxon>
        <taxon>Pleosporales</taxon>
        <taxon>Pleosporineae</taxon>
        <taxon>Pleosporaceae</taxon>
        <taxon>Bipolaris</taxon>
    </lineage>
</organism>
<dbReference type="PIRSF" id="PIRSF000137">
    <property type="entry name" value="Alcohol_oxidase"/>
    <property type="match status" value="1"/>
</dbReference>
<dbReference type="HOGENOM" id="CLU_002865_7_2_1"/>